<feature type="region of interest" description="Disordered" evidence="5">
    <location>
        <begin position="1"/>
        <end position="35"/>
    </location>
</feature>
<dbReference type="GO" id="GO:0001003">
    <property type="term" value="F:RNA polymerase III type 2 promoter sequence-specific DNA binding"/>
    <property type="evidence" value="ECO:0007669"/>
    <property type="project" value="TreeGrafter"/>
</dbReference>
<evidence type="ECO:0000313" key="9">
    <source>
        <dbReference type="Proteomes" id="UP001385951"/>
    </source>
</evidence>
<protein>
    <recommendedName>
        <fullName evidence="10">Transcription factor IIIC subunit 5 HTH domain-containing protein</fullName>
    </recommendedName>
</protein>
<evidence type="ECO:0008006" key="10">
    <source>
        <dbReference type="Google" id="ProtNLM"/>
    </source>
</evidence>
<keyword evidence="4" id="KW-0539">Nucleus</keyword>
<accession>A0AAW0GZA3</accession>
<evidence type="ECO:0000259" key="7">
    <source>
        <dbReference type="Pfam" id="PF17682"/>
    </source>
</evidence>
<dbReference type="EMBL" id="JASBNA010000001">
    <property type="protein sequence ID" value="KAK7696618.1"/>
    <property type="molecule type" value="Genomic_DNA"/>
</dbReference>
<evidence type="ECO:0000259" key="6">
    <source>
        <dbReference type="Pfam" id="PF09734"/>
    </source>
</evidence>
<feature type="domain" description="Transcription factor IIIC subunit Tfc1/Sfc1 triple barrel" evidence="7">
    <location>
        <begin position="42"/>
        <end position="158"/>
    </location>
</feature>
<evidence type="ECO:0000256" key="2">
    <source>
        <dbReference type="ARBA" id="ARBA00023125"/>
    </source>
</evidence>
<dbReference type="AlphaFoldDB" id="A0AAW0GZA3"/>
<dbReference type="Pfam" id="PF17682">
    <property type="entry name" value="Tau95_N"/>
    <property type="match status" value="1"/>
</dbReference>
<dbReference type="InterPro" id="IPR019136">
    <property type="entry name" value="TF_IIIC_su-5_HTH"/>
</dbReference>
<proteinExistence type="predicted"/>
<keyword evidence="2" id="KW-0238">DNA-binding</keyword>
<feature type="compositionally biased region" description="Polar residues" evidence="5">
    <location>
        <begin position="15"/>
        <end position="31"/>
    </location>
</feature>
<dbReference type="InterPro" id="IPR040454">
    <property type="entry name" value="TF_IIIC_Tfc1/Sfc1"/>
</dbReference>
<feature type="domain" description="Transcription factor IIIC subunit 5 HTH" evidence="6">
    <location>
        <begin position="223"/>
        <end position="379"/>
    </location>
</feature>
<keyword evidence="3" id="KW-0804">Transcription</keyword>
<evidence type="ECO:0000256" key="1">
    <source>
        <dbReference type="ARBA" id="ARBA00004123"/>
    </source>
</evidence>
<feature type="region of interest" description="Disordered" evidence="5">
    <location>
        <begin position="196"/>
        <end position="235"/>
    </location>
</feature>
<dbReference type="GO" id="GO:0000127">
    <property type="term" value="C:transcription factor TFIIIC complex"/>
    <property type="evidence" value="ECO:0007669"/>
    <property type="project" value="InterPro"/>
</dbReference>
<dbReference type="GO" id="GO:0001002">
    <property type="term" value="F:RNA polymerase III type 1 promoter sequence-specific DNA binding"/>
    <property type="evidence" value="ECO:0007669"/>
    <property type="project" value="TreeGrafter"/>
</dbReference>
<dbReference type="Pfam" id="PF09734">
    <property type="entry name" value="Tau95"/>
    <property type="match status" value="1"/>
</dbReference>
<dbReference type="Proteomes" id="UP001385951">
    <property type="component" value="Unassembled WGS sequence"/>
</dbReference>
<evidence type="ECO:0000256" key="4">
    <source>
        <dbReference type="ARBA" id="ARBA00023242"/>
    </source>
</evidence>
<gene>
    <name evidence="8" type="ORF">QCA50_001276</name>
</gene>
<feature type="region of interest" description="Disordered" evidence="5">
    <location>
        <begin position="497"/>
        <end position="523"/>
    </location>
</feature>
<dbReference type="InterPro" id="IPR041499">
    <property type="entry name" value="Tfc1/Sfc1_N"/>
</dbReference>
<feature type="region of interest" description="Disordered" evidence="5">
    <location>
        <begin position="116"/>
        <end position="135"/>
    </location>
</feature>
<name>A0AAW0GZA3_9APHY</name>
<organism evidence="8 9">
    <name type="scientific">Cerrena zonata</name>
    <dbReference type="NCBI Taxonomy" id="2478898"/>
    <lineage>
        <taxon>Eukaryota</taxon>
        <taxon>Fungi</taxon>
        <taxon>Dikarya</taxon>
        <taxon>Basidiomycota</taxon>
        <taxon>Agaricomycotina</taxon>
        <taxon>Agaricomycetes</taxon>
        <taxon>Polyporales</taxon>
        <taxon>Cerrenaceae</taxon>
        <taxon>Cerrena</taxon>
    </lineage>
</organism>
<reference evidence="8 9" key="1">
    <citation type="submission" date="2022-09" db="EMBL/GenBank/DDBJ databases">
        <authorList>
            <person name="Palmer J.M."/>
        </authorList>
    </citation>
    <scope>NUCLEOTIDE SEQUENCE [LARGE SCALE GENOMIC DNA]</scope>
    <source>
        <strain evidence="8 9">DSM 7382</strain>
    </source>
</reference>
<evidence type="ECO:0000256" key="5">
    <source>
        <dbReference type="SAM" id="MobiDB-lite"/>
    </source>
</evidence>
<dbReference type="GO" id="GO:0006384">
    <property type="term" value="P:transcription initiation at RNA polymerase III promoter"/>
    <property type="evidence" value="ECO:0007669"/>
    <property type="project" value="InterPro"/>
</dbReference>
<feature type="compositionally biased region" description="Acidic residues" evidence="5">
    <location>
        <begin position="196"/>
        <end position="210"/>
    </location>
</feature>
<dbReference type="PANTHER" id="PTHR13230">
    <property type="entry name" value="GENERAL TRANSCRIPTION FACTOR IIIC, POLYPEPTIDE 5"/>
    <property type="match status" value="1"/>
</dbReference>
<dbReference type="PANTHER" id="PTHR13230:SF5">
    <property type="entry name" value="GENERAL TRANSCRIPTION FACTOR 3C POLYPEPTIDE 5"/>
    <property type="match status" value="1"/>
</dbReference>
<dbReference type="InterPro" id="IPR042536">
    <property type="entry name" value="TFIIIC_tauA_Sfc1"/>
</dbReference>
<dbReference type="Gene3D" id="3.30.200.160">
    <property type="entry name" value="TFIIIC, subcomplex tauA, subunit Sfc1, barrel domain"/>
    <property type="match status" value="1"/>
</dbReference>
<evidence type="ECO:0000313" key="8">
    <source>
        <dbReference type="EMBL" id="KAK7696618.1"/>
    </source>
</evidence>
<keyword evidence="9" id="KW-1185">Reference proteome</keyword>
<evidence type="ECO:0000256" key="3">
    <source>
        <dbReference type="ARBA" id="ARBA00023163"/>
    </source>
</evidence>
<sequence length="546" mass="62496">MNDDVEMETPGAGPSITQDNLATSTQTSSTAPLLPLPSNPVYSVEYPGYVRPTSIPLAVERLGGHGRLEAAFGRVPQREGKESFPLELKLHPEDPYSHPITGEVVSTSNLVLKVVKRKRKRREGSSQEGEPAGEYTAEIVGTIPKTGRFRSLADFQYRHDMSDPVAKLRTAMTNMDVEHIRNYSVPEEMEDYMFDGGTNEDDIDPELQDEEGPKRKMRSNLRLPPPPLFSRQGIPQNYNYKANTSSIITAVVDEDTGEEKKRLINSTRWKGYGPIAIYYHEAKVPNKPSALVEEQRDKADKKLLQRLEELFAERPVWTRTAILNQFEPYEVREIINSKFLLPLVSYVFQDGPWRDTQVRLGYDPRQDHQGRIYQRLYFRNTHHPILRTSVVGRKQENRGDAVIEAIRREDKRSHIFDGYNVTKETAAFQLCDIEDEMLKDLIEDEDELRETCHERDGWYTAQGFDRIKTVLRHKFFSLLCGHIATRDECEALLTPSEGDRLPSRSAHKVRPGKHNMAKGALRPEDAAKQRLLATIDEKVKHFSSQR</sequence>
<dbReference type="GO" id="GO:0005634">
    <property type="term" value="C:nucleus"/>
    <property type="evidence" value="ECO:0007669"/>
    <property type="project" value="UniProtKB-SubCell"/>
</dbReference>
<comment type="caution">
    <text evidence="8">The sequence shown here is derived from an EMBL/GenBank/DDBJ whole genome shotgun (WGS) entry which is preliminary data.</text>
</comment>
<comment type="subcellular location">
    <subcellularLocation>
        <location evidence="1">Nucleus</location>
    </subcellularLocation>
</comment>
<feature type="compositionally biased region" description="Basic residues" evidence="5">
    <location>
        <begin position="505"/>
        <end position="516"/>
    </location>
</feature>